<evidence type="ECO:0000256" key="1">
    <source>
        <dbReference type="ARBA" id="ARBA00000085"/>
    </source>
</evidence>
<feature type="transmembrane region" description="Helical" evidence="11">
    <location>
        <begin position="104"/>
        <end position="132"/>
    </location>
</feature>
<dbReference type="PANTHER" id="PTHR24421:SF10">
    <property type="entry name" value="NITRATE_NITRITE SENSOR PROTEIN NARQ"/>
    <property type="match status" value="1"/>
</dbReference>
<keyword evidence="9" id="KW-0175">Coiled coil</keyword>
<evidence type="ECO:0000256" key="3">
    <source>
        <dbReference type="ARBA" id="ARBA00022553"/>
    </source>
</evidence>
<feature type="transmembrane region" description="Helical" evidence="11">
    <location>
        <begin position="163"/>
        <end position="184"/>
    </location>
</feature>
<feature type="region of interest" description="Disordered" evidence="10">
    <location>
        <begin position="385"/>
        <end position="412"/>
    </location>
</feature>
<dbReference type="Gene3D" id="3.30.565.10">
    <property type="entry name" value="Histidine kinase-like ATPase, C-terminal domain"/>
    <property type="match status" value="1"/>
</dbReference>
<feature type="transmembrane region" description="Helical" evidence="11">
    <location>
        <begin position="138"/>
        <end position="156"/>
    </location>
</feature>
<reference evidence="13 14" key="1">
    <citation type="submission" date="2018-06" db="EMBL/GenBank/DDBJ databases">
        <title>Sphaerisporangium craniellae sp. nov., isolated from a marine sponge in the South China Sea.</title>
        <authorList>
            <person name="Li L."/>
        </authorList>
    </citation>
    <scope>NUCLEOTIDE SEQUENCE [LARGE SCALE GENOMIC DNA]</scope>
    <source>
        <strain evidence="13 14">CCTCC AA 208026</strain>
    </source>
</reference>
<keyword evidence="5" id="KW-0547">Nucleotide-binding</keyword>
<keyword evidence="11" id="KW-1133">Transmembrane helix</keyword>
<keyword evidence="11" id="KW-0472">Membrane</keyword>
<name>A0A367F8S8_9ACTN</name>
<gene>
    <name evidence="13" type="ORF">DQ384_28165</name>
</gene>
<evidence type="ECO:0000313" key="13">
    <source>
        <dbReference type="EMBL" id="RCG26776.1"/>
    </source>
</evidence>
<keyword evidence="8" id="KW-0902">Two-component regulatory system</keyword>
<dbReference type="OrthoDB" id="227596at2"/>
<comment type="caution">
    <text evidence="13">The sequence shown here is derived from an EMBL/GenBank/DDBJ whole genome shotgun (WGS) entry which is preliminary data.</text>
</comment>
<evidence type="ECO:0000259" key="12">
    <source>
        <dbReference type="Pfam" id="PF07730"/>
    </source>
</evidence>
<evidence type="ECO:0000256" key="2">
    <source>
        <dbReference type="ARBA" id="ARBA00012438"/>
    </source>
</evidence>
<evidence type="ECO:0000256" key="8">
    <source>
        <dbReference type="ARBA" id="ARBA00023012"/>
    </source>
</evidence>
<dbReference type="GO" id="GO:0000155">
    <property type="term" value="F:phosphorelay sensor kinase activity"/>
    <property type="evidence" value="ECO:0007669"/>
    <property type="project" value="InterPro"/>
</dbReference>
<feature type="coiled-coil region" evidence="9">
    <location>
        <begin position="185"/>
        <end position="221"/>
    </location>
</feature>
<dbReference type="RefSeq" id="WP_114031905.1">
    <property type="nucleotide sequence ID" value="NZ_QOIL01000018.1"/>
</dbReference>
<keyword evidence="14" id="KW-1185">Reference proteome</keyword>
<proteinExistence type="predicted"/>
<evidence type="ECO:0000256" key="10">
    <source>
        <dbReference type="SAM" id="MobiDB-lite"/>
    </source>
</evidence>
<dbReference type="PANTHER" id="PTHR24421">
    <property type="entry name" value="NITRATE/NITRITE SENSOR PROTEIN NARX-RELATED"/>
    <property type="match status" value="1"/>
</dbReference>
<feature type="domain" description="Signal transduction histidine kinase subgroup 3 dimerisation and phosphoacceptor" evidence="12">
    <location>
        <begin position="225"/>
        <end position="289"/>
    </location>
</feature>
<dbReference type="AlphaFoldDB" id="A0A367F8S8"/>
<evidence type="ECO:0000313" key="14">
    <source>
        <dbReference type="Proteomes" id="UP000253094"/>
    </source>
</evidence>
<organism evidence="13 14">
    <name type="scientific">Sphaerisporangium album</name>
    <dbReference type="NCBI Taxonomy" id="509200"/>
    <lineage>
        <taxon>Bacteria</taxon>
        <taxon>Bacillati</taxon>
        <taxon>Actinomycetota</taxon>
        <taxon>Actinomycetes</taxon>
        <taxon>Streptosporangiales</taxon>
        <taxon>Streptosporangiaceae</taxon>
        <taxon>Sphaerisporangium</taxon>
    </lineage>
</organism>
<evidence type="ECO:0000256" key="7">
    <source>
        <dbReference type="ARBA" id="ARBA00022840"/>
    </source>
</evidence>
<feature type="transmembrane region" description="Helical" evidence="11">
    <location>
        <begin position="49"/>
        <end position="69"/>
    </location>
</feature>
<evidence type="ECO:0000256" key="11">
    <source>
        <dbReference type="SAM" id="Phobius"/>
    </source>
</evidence>
<evidence type="ECO:0000256" key="9">
    <source>
        <dbReference type="SAM" id="Coils"/>
    </source>
</evidence>
<keyword evidence="3" id="KW-0597">Phosphoprotein</keyword>
<dbReference type="InterPro" id="IPR050482">
    <property type="entry name" value="Sensor_HK_TwoCompSys"/>
</dbReference>
<keyword evidence="4" id="KW-0808">Transferase</keyword>
<dbReference type="EC" id="2.7.13.3" evidence="2"/>
<keyword evidence="11" id="KW-0812">Transmembrane</keyword>
<protein>
    <recommendedName>
        <fullName evidence="2">histidine kinase</fullName>
        <ecNumber evidence="2">2.7.13.3</ecNumber>
    </recommendedName>
</protein>
<dbReference type="CDD" id="cd16917">
    <property type="entry name" value="HATPase_UhpB-NarQ-NarX-like"/>
    <property type="match status" value="1"/>
</dbReference>
<keyword evidence="7" id="KW-0067">ATP-binding</keyword>
<dbReference type="EMBL" id="QOIL01000018">
    <property type="protein sequence ID" value="RCG26776.1"/>
    <property type="molecule type" value="Genomic_DNA"/>
</dbReference>
<keyword evidence="6 13" id="KW-0418">Kinase</keyword>
<comment type="catalytic activity">
    <reaction evidence="1">
        <text>ATP + protein L-histidine = ADP + protein N-phospho-L-histidine.</text>
        <dbReference type="EC" id="2.7.13.3"/>
    </reaction>
</comment>
<sequence>MSPSESVGEAVREHGAPRYRRLLPAAVADAWEPGDGRSGRRVRRTTRDWFVDVCVFLCAACFAVATAAAKGEPSYVPAWLLAADQLTGVLGCVALWLRRRWPVALAVVLCLLSTFSEFVGGAGLAALFTVAVHRPLRVVAPVGAVSMAASFAYAYLRPEPEMPFAFLVALGVTLNVAVIGWGMFVRAQRRLMLSLRERVERAETEAELRAEQSRLRAEQAQRLAREQIAREMHDMLGHRLSLLSVHAGALEFNAGASREQVTQAAGVIRDSAHQALQDLREVIGVLRAGDDAEAGPSDPDRPQPTLAGLPSLVEESRQAGMRVTLLSEVGDPDAAPAAAGRTAYRVAQEGLTNARKHAPGAEVLVRVSGGPGDGLTVELRNPLPARKRTGVPGAGPGGLSEREGPGVGGAGRGLVGPVEREGTEIPGAGRGLIGLAERATLAGGRLACGPLASGEFQVRAWLPWPA</sequence>
<accession>A0A367F8S8</accession>
<dbReference type="Gene3D" id="1.20.5.1930">
    <property type="match status" value="1"/>
</dbReference>
<dbReference type="Proteomes" id="UP000253094">
    <property type="component" value="Unassembled WGS sequence"/>
</dbReference>
<dbReference type="GO" id="GO:0016020">
    <property type="term" value="C:membrane"/>
    <property type="evidence" value="ECO:0007669"/>
    <property type="project" value="InterPro"/>
</dbReference>
<evidence type="ECO:0000256" key="6">
    <source>
        <dbReference type="ARBA" id="ARBA00022777"/>
    </source>
</evidence>
<dbReference type="InterPro" id="IPR011712">
    <property type="entry name" value="Sig_transdc_His_kin_sub3_dim/P"/>
</dbReference>
<dbReference type="GO" id="GO:0046983">
    <property type="term" value="F:protein dimerization activity"/>
    <property type="evidence" value="ECO:0007669"/>
    <property type="project" value="InterPro"/>
</dbReference>
<dbReference type="GO" id="GO:0005524">
    <property type="term" value="F:ATP binding"/>
    <property type="evidence" value="ECO:0007669"/>
    <property type="project" value="UniProtKB-KW"/>
</dbReference>
<dbReference type="Pfam" id="PF07730">
    <property type="entry name" value="HisKA_3"/>
    <property type="match status" value="1"/>
</dbReference>
<dbReference type="InterPro" id="IPR036890">
    <property type="entry name" value="HATPase_C_sf"/>
</dbReference>
<feature type="transmembrane region" description="Helical" evidence="11">
    <location>
        <begin position="75"/>
        <end position="97"/>
    </location>
</feature>
<evidence type="ECO:0000256" key="4">
    <source>
        <dbReference type="ARBA" id="ARBA00022679"/>
    </source>
</evidence>
<evidence type="ECO:0000256" key="5">
    <source>
        <dbReference type="ARBA" id="ARBA00022741"/>
    </source>
</evidence>